<dbReference type="InterPro" id="IPR001486">
    <property type="entry name" value="Hemoglobin_trunc"/>
</dbReference>
<accession>A0A4R3YE18</accession>
<dbReference type="GO" id="GO:0046872">
    <property type="term" value="F:metal ion binding"/>
    <property type="evidence" value="ECO:0007669"/>
    <property type="project" value="UniProtKB-KW"/>
</dbReference>
<dbReference type="GO" id="GO:0020037">
    <property type="term" value="F:heme binding"/>
    <property type="evidence" value="ECO:0007669"/>
    <property type="project" value="InterPro"/>
</dbReference>
<dbReference type="InterPro" id="IPR019795">
    <property type="entry name" value="Globin_bac-like_CS"/>
</dbReference>
<dbReference type="InterPro" id="IPR012292">
    <property type="entry name" value="Globin/Proto"/>
</dbReference>
<organism evidence="7 8">
    <name type="scientific">Sulfurirhabdus autotrophica</name>
    <dbReference type="NCBI Taxonomy" id="1706046"/>
    <lineage>
        <taxon>Bacteria</taxon>
        <taxon>Pseudomonadati</taxon>
        <taxon>Pseudomonadota</taxon>
        <taxon>Betaproteobacteria</taxon>
        <taxon>Nitrosomonadales</taxon>
        <taxon>Sulfuricellaceae</taxon>
        <taxon>Sulfurirhabdus</taxon>
    </lineage>
</organism>
<evidence type="ECO:0000256" key="1">
    <source>
        <dbReference type="ARBA" id="ARBA00001971"/>
    </source>
</evidence>
<keyword evidence="2" id="KW-0813">Transport</keyword>
<dbReference type="EMBL" id="SMCO01000001">
    <property type="protein sequence ID" value="TCV90290.1"/>
    <property type="molecule type" value="Genomic_DNA"/>
</dbReference>
<sequence>MAVTLYERLGGSDGIAKLVDDAVDAHLNNPLVQTRFANTKDIEHAKMMSREFFCAGAGGPESYTGRDMLTTHKGMNISEQEFIAVVDDILGAMDKNKVGDVEKKDVLAILYSLKGMIIRV</sequence>
<evidence type="ECO:0000256" key="5">
    <source>
        <dbReference type="ARBA" id="ARBA00023004"/>
    </source>
</evidence>
<keyword evidence="8" id="KW-1185">Reference proteome</keyword>
<evidence type="ECO:0000256" key="6">
    <source>
        <dbReference type="PIRSR" id="PIRSR601486-1"/>
    </source>
</evidence>
<evidence type="ECO:0000313" key="8">
    <source>
        <dbReference type="Proteomes" id="UP000295367"/>
    </source>
</evidence>
<comment type="cofactor">
    <cofactor evidence="1">
        <name>heme</name>
        <dbReference type="ChEBI" id="CHEBI:30413"/>
    </cofactor>
</comment>
<name>A0A4R3YE18_9PROT</name>
<dbReference type="AlphaFoldDB" id="A0A4R3YE18"/>
<reference evidence="7 8" key="1">
    <citation type="submission" date="2019-03" db="EMBL/GenBank/DDBJ databases">
        <title>Genomic Encyclopedia of Type Strains, Phase IV (KMG-IV): sequencing the most valuable type-strain genomes for metagenomic binning, comparative biology and taxonomic classification.</title>
        <authorList>
            <person name="Goeker M."/>
        </authorList>
    </citation>
    <scope>NUCLEOTIDE SEQUENCE [LARGE SCALE GENOMIC DNA]</scope>
    <source>
        <strain evidence="7 8">DSM 100309</strain>
    </source>
</reference>
<evidence type="ECO:0000256" key="4">
    <source>
        <dbReference type="ARBA" id="ARBA00022723"/>
    </source>
</evidence>
<keyword evidence="5 6" id="KW-0408">Iron</keyword>
<dbReference type="GO" id="GO:0019825">
    <property type="term" value="F:oxygen binding"/>
    <property type="evidence" value="ECO:0007669"/>
    <property type="project" value="InterPro"/>
</dbReference>
<evidence type="ECO:0000256" key="2">
    <source>
        <dbReference type="ARBA" id="ARBA00022448"/>
    </source>
</evidence>
<dbReference type="OrthoDB" id="9795814at2"/>
<gene>
    <name evidence="7" type="ORF">EDC63_101260</name>
</gene>
<dbReference type="Gene3D" id="1.10.490.10">
    <property type="entry name" value="Globins"/>
    <property type="match status" value="1"/>
</dbReference>
<keyword evidence="3 6" id="KW-0349">Heme</keyword>
<feature type="binding site" description="distal binding residue" evidence="6">
    <location>
        <position position="72"/>
    </location>
    <ligand>
        <name>heme</name>
        <dbReference type="ChEBI" id="CHEBI:30413"/>
    </ligand>
    <ligandPart>
        <name>Fe</name>
        <dbReference type="ChEBI" id="CHEBI:18248"/>
    </ligandPart>
</feature>
<keyword evidence="4 6" id="KW-0479">Metal-binding</keyword>
<dbReference type="PROSITE" id="PS01213">
    <property type="entry name" value="GLOBIN_FAM_2"/>
    <property type="match status" value="1"/>
</dbReference>
<dbReference type="CDD" id="cd00454">
    <property type="entry name" value="TrHb1_N"/>
    <property type="match status" value="1"/>
</dbReference>
<dbReference type="InterPro" id="IPR009050">
    <property type="entry name" value="Globin-like_sf"/>
</dbReference>
<comment type="caution">
    <text evidence="7">The sequence shown here is derived from an EMBL/GenBank/DDBJ whole genome shotgun (WGS) entry which is preliminary data.</text>
</comment>
<dbReference type="Pfam" id="PF01152">
    <property type="entry name" value="Bac_globin"/>
    <property type="match status" value="1"/>
</dbReference>
<dbReference type="SUPFAM" id="SSF46458">
    <property type="entry name" value="Globin-like"/>
    <property type="match status" value="1"/>
</dbReference>
<dbReference type="Proteomes" id="UP000295367">
    <property type="component" value="Unassembled WGS sequence"/>
</dbReference>
<proteinExistence type="predicted"/>
<evidence type="ECO:0000256" key="3">
    <source>
        <dbReference type="ARBA" id="ARBA00022617"/>
    </source>
</evidence>
<dbReference type="RefSeq" id="WP_124947747.1">
    <property type="nucleotide sequence ID" value="NZ_BHVT01000073.1"/>
</dbReference>
<protein>
    <submittedName>
        <fullName evidence="7">Hemoglobin</fullName>
    </submittedName>
</protein>
<evidence type="ECO:0000313" key="7">
    <source>
        <dbReference type="EMBL" id="TCV90290.1"/>
    </source>
</evidence>
<dbReference type="GO" id="GO:0015671">
    <property type="term" value="P:oxygen transport"/>
    <property type="evidence" value="ECO:0007669"/>
    <property type="project" value="InterPro"/>
</dbReference>